<dbReference type="PANTHER" id="PTHR21237:SF23">
    <property type="entry name" value="GRPE PROTEIN HOMOLOG, MITOCHONDRIAL"/>
    <property type="match status" value="1"/>
</dbReference>
<comment type="function">
    <text evidence="7 10 11">Participates actively in the response to hyperosmotic and heat shock by preventing the aggregation of stress-denatured proteins, in association with DnaK and GrpE. It is the nucleotide exchange factor for DnaK and may function as a thermosensor. Unfolded proteins bind initially to DnaJ; upon interaction with the DnaJ-bound protein, DnaK hydrolyzes its bound ATP, resulting in the formation of a stable complex. GrpE releases ADP from DnaK; ATP binding to DnaK triggers the release of the substrate protein, thus completing the reaction cycle. Several rounds of ATP-dependent interactions between DnaJ, DnaK and GrpE are required for fully efficient folding.</text>
</comment>
<dbReference type="GO" id="GO:0000774">
    <property type="term" value="F:adenyl-nucleotide exchange factor activity"/>
    <property type="evidence" value="ECO:0007669"/>
    <property type="project" value="InterPro"/>
</dbReference>
<dbReference type="GO" id="GO:0051082">
    <property type="term" value="F:unfolded protein binding"/>
    <property type="evidence" value="ECO:0007669"/>
    <property type="project" value="TreeGrafter"/>
</dbReference>
<evidence type="ECO:0000256" key="5">
    <source>
        <dbReference type="ARBA" id="ARBA00023016"/>
    </source>
</evidence>
<dbReference type="InterPro" id="IPR000740">
    <property type="entry name" value="GrpE"/>
</dbReference>
<keyword evidence="6 10" id="KW-0143">Chaperone</keyword>
<evidence type="ECO:0000256" key="3">
    <source>
        <dbReference type="ARBA" id="ARBA00011738"/>
    </source>
</evidence>
<dbReference type="GO" id="GO:0042803">
    <property type="term" value="F:protein homodimerization activity"/>
    <property type="evidence" value="ECO:0007669"/>
    <property type="project" value="InterPro"/>
</dbReference>
<dbReference type="EMBL" id="JYGE01000003">
    <property type="protein sequence ID" value="PSJ31960.1"/>
    <property type="molecule type" value="Genomic_DNA"/>
</dbReference>
<reference evidence="14" key="1">
    <citation type="thesis" date="2015" institute="Rutgers" country="The State University of New Jersey, 14 College Farm Rd., New Brunswick, NJ, USA">
        <title>Ammonia toxicity in bacteria and its implications for treatment of and resource recovery from highly nitrogenous organic wastes.</title>
        <authorList>
            <person name="Luther A.K."/>
        </authorList>
    </citation>
    <scope>NUCLEOTIDE SEQUENCE</scope>
    <source>
        <strain evidence="14">RT-10B</strain>
    </source>
</reference>
<feature type="region of interest" description="Disordered" evidence="13">
    <location>
        <begin position="25"/>
        <end position="58"/>
    </location>
</feature>
<evidence type="ECO:0000256" key="1">
    <source>
        <dbReference type="ARBA" id="ARBA00004496"/>
    </source>
</evidence>
<accession>A0A2P7Q1Y8</accession>
<evidence type="ECO:0000313" key="14">
    <source>
        <dbReference type="EMBL" id="PSJ31960.1"/>
    </source>
</evidence>
<dbReference type="Gene3D" id="2.30.22.10">
    <property type="entry name" value="Head domain of nucleotide exchange factor GrpE"/>
    <property type="match status" value="1"/>
</dbReference>
<keyword evidence="15" id="KW-1185">Reference proteome</keyword>
<dbReference type="PANTHER" id="PTHR21237">
    <property type="entry name" value="GRPE PROTEIN"/>
    <property type="match status" value="1"/>
</dbReference>
<dbReference type="NCBIfam" id="NF010738">
    <property type="entry name" value="PRK14140.1"/>
    <property type="match status" value="1"/>
</dbReference>
<proteinExistence type="inferred from homology"/>
<evidence type="ECO:0000256" key="7">
    <source>
        <dbReference type="ARBA" id="ARBA00053401"/>
    </source>
</evidence>
<evidence type="ECO:0000256" key="11">
    <source>
        <dbReference type="RuleBase" id="RU000639"/>
    </source>
</evidence>
<name>A0A2P7Q1Y8_9FIRM</name>
<dbReference type="GO" id="GO:0005737">
    <property type="term" value="C:cytoplasm"/>
    <property type="evidence" value="ECO:0007669"/>
    <property type="project" value="UniProtKB-SubCell"/>
</dbReference>
<comment type="subcellular location">
    <subcellularLocation>
        <location evidence="1 10">Cytoplasm</location>
    </subcellularLocation>
</comment>
<dbReference type="SUPFAM" id="SSF58014">
    <property type="entry name" value="Coiled-coil domain of nucleotide exchange factor GrpE"/>
    <property type="match status" value="1"/>
</dbReference>
<dbReference type="Pfam" id="PF01025">
    <property type="entry name" value="GrpE"/>
    <property type="match status" value="1"/>
</dbReference>
<keyword evidence="4 10" id="KW-0963">Cytoplasm</keyword>
<dbReference type="PROSITE" id="PS01071">
    <property type="entry name" value="GRPE"/>
    <property type="match status" value="1"/>
</dbReference>
<evidence type="ECO:0000256" key="8">
    <source>
        <dbReference type="ARBA" id="ARBA00072274"/>
    </source>
</evidence>
<feature type="compositionally biased region" description="Acidic residues" evidence="13">
    <location>
        <begin position="39"/>
        <end position="56"/>
    </location>
</feature>
<comment type="similarity">
    <text evidence="2 10 12">Belongs to the GrpE family.</text>
</comment>
<evidence type="ECO:0000256" key="10">
    <source>
        <dbReference type="HAMAP-Rule" id="MF_01151"/>
    </source>
</evidence>
<dbReference type="AlphaFoldDB" id="A0A2P7Q1Y8"/>
<dbReference type="Gene3D" id="3.90.20.20">
    <property type="match status" value="1"/>
</dbReference>
<evidence type="ECO:0000256" key="4">
    <source>
        <dbReference type="ARBA" id="ARBA00022490"/>
    </source>
</evidence>
<dbReference type="SUPFAM" id="SSF51064">
    <property type="entry name" value="Head domain of nucleotide exchange factor GrpE"/>
    <property type="match status" value="1"/>
</dbReference>
<evidence type="ECO:0000313" key="15">
    <source>
        <dbReference type="Proteomes" id="UP000241434"/>
    </source>
</evidence>
<dbReference type="PRINTS" id="PR00773">
    <property type="entry name" value="GRPEPROTEIN"/>
</dbReference>
<evidence type="ECO:0000256" key="9">
    <source>
        <dbReference type="ARBA" id="ARBA00076414"/>
    </source>
</evidence>
<dbReference type="InterPro" id="IPR009012">
    <property type="entry name" value="GrpE_head"/>
</dbReference>
<protein>
    <recommendedName>
        <fullName evidence="8 10">Protein GrpE</fullName>
    </recommendedName>
    <alternativeName>
        <fullName evidence="9 10">HSP-70 cofactor</fullName>
    </alternativeName>
</protein>
<evidence type="ECO:0000256" key="13">
    <source>
        <dbReference type="SAM" id="MobiDB-lite"/>
    </source>
</evidence>
<dbReference type="GO" id="GO:0006457">
    <property type="term" value="P:protein folding"/>
    <property type="evidence" value="ECO:0007669"/>
    <property type="project" value="InterPro"/>
</dbReference>
<evidence type="ECO:0000256" key="6">
    <source>
        <dbReference type="ARBA" id="ARBA00023186"/>
    </source>
</evidence>
<organism evidence="14 15">
    <name type="scientific">Peptostreptococcus russellii</name>
    <dbReference type="NCBI Taxonomy" id="215200"/>
    <lineage>
        <taxon>Bacteria</taxon>
        <taxon>Bacillati</taxon>
        <taxon>Bacillota</taxon>
        <taxon>Clostridia</taxon>
        <taxon>Peptostreptococcales</taxon>
        <taxon>Peptostreptococcaceae</taxon>
        <taxon>Peptostreptococcus</taxon>
    </lineage>
</organism>
<dbReference type="GO" id="GO:0051087">
    <property type="term" value="F:protein-folding chaperone binding"/>
    <property type="evidence" value="ECO:0007669"/>
    <property type="project" value="InterPro"/>
</dbReference>
<dbReference type="OrthoDB" id="9812586at2"/>
<evidence type="ECO:0000256" key="2">
    <source>
        <dbReference type="ARBA" id="ARBA00009054"/>
    </source>
</evidence>
<gene>
    <name evidence="10" type="primary">grpE</name>
    <name evidence="14" type="ORF">UF10_05000</name>
</gene>
<evidence type="ECO:0000256" key="12">
    <source>
        <dbReference type="RuleBase" id="RU004478"/>
    </source>
</evidence>
<dbReference type="HAMAP" id="MF_01151">
    <property type="entry name" value="GrpE"/>
    <property type="match status" value="1"/>
</dbReference>
<dbReference type="FunFam" id="2.30.22.10:FF:000001">
    <property type="entry name" value="Protein GrpE"/>
    <property type="match status" value="1"/>
</dbReference>
<comment type="subunit">
    <text evidence="3 10">Homodimer.</text>
</comment>
<dbReference type="InterPro" id="IPR013805">
    <property type="entry name" value="GrpE_CC"/>
</dbReference>
<dbReference type="CDD" id="cd00446">
    <property type="entry name" value="GrpE"/>
    <property type="match status" value="1"/>
</dbReference>
<comment type="caution">
    <text evidence="14">The sequence shown here is derived from an EMBL/GenBank/DDBJ whole genome shotgun (WGS) entry which is preliminary data.</text>
</comment>
<keyword evidence="5 10" id="KW-0346">Stress response</keyword>
<sequence length="207" mass="23850">MIKSDKDRLEKGVYVLDNEKKDNVEELEEDIKDNSQTEDLNEEELDSVEGNDENIDSEPAFQIKKMESQLKEQEEAFLRLSAEYSNFRRRTTEEKESIGLYANEKVMNELIPVIDNMERALESFEDKENPLYKGVELVYKQMLDALAKAGLEEIPSEVGSDFDHNMHMAVMQEPSEDYEAGKITLVLQKGYRLGKKVLRASMVKVSN</sequence>
<dbReference type="Proteomes" id="UP000241434">
    <property type="component" value="Unassembled WGS sequence"/>
</dbReference>